<gene>
    <name evidence="1" type="ORF">EC973_004868</name>
</gene>
<dbReference type="OrthoDB" id="2286358at2759"/>
<organism evidence="1 2">
    <name type="scientific">Apophysomyces ossiformis</name>
    <dbReference type="NCBI Taxonomy" id="679940"/>
    <lineage>
        <taxon>Eukaryota</taxon>
        <taxon>Fungi</taxon>
        <taxon>Fungi incertae sedis</taxon>
        <taxon>Mucoromycota</taxon>
        <taxon>Mucoromycotina</taxon>
        <taxon>Mucoromycetes</taxon>
        <taxon>Mucorales</taxon>
        <taxon>Mucorineae</taxon>
        <taxon>Mucoraceae</taxon>
        <taxon>Apophysomyces</taxon>
    </lineage>
</organism>
<name>A0A8H7BKT8_9FUNG</name>
<keyword evidence="2" id="KW-1185">Reference proteome</keyword>
<dbReference type="AlphaFoldDB" id="A0A8H7BKT8"/>
<reference evidence="1" key="1">
    <citation type="submission" date="2020-01" db="EMBL/GenBank/DDBJ databases">
        <title>Genome Sequencing of Three Apophysomyces-Like Fungal Strains Confirms a Novel Fungal Genus in the Mucoromycota with divergent Burkholderia-like Endosymbiotic Bacteria.</title>
        <authorList>
            <person name="Stajich J.E."/>
            <person name="Macias A.M."/>
            <person name="Carter-House D."/>
            <person name="Lovett B."/>
            <person name="Kasson L.R."/>
            <person name="Berry K."/>
            <person name="Grigoriev I."/>
            <person name="Chang Y."/>
            <person name="Spatafora J."/>
            <person name="Kasson M.T."/>
        </authorList>
    </citation>
    <scope>NUCLEOTIDE SEQUENCE</scope>
    <source>
        <strain evidence="1">NRRL A-21654</strain>
    </source>
</reference>
<comment type="caution">
    <text evidence="1">The sequence shown here is derived from an EMBL/GenBank/DDBJ whole genome shotgun (WGS) entry which is preliminary data.</text>
</comment>
<accession>A0A8H7BKT8</accession>
<evidence type="ECO:0000313" key="2">
    <source>
        <dbReference type="Proteomes" id="UP000605846"/>
    </source>
</evidence>
<dbReference type="EMBL" id="JABAYA010000279">
    <property type="protein sequence ID" value="KAF7721324.1"/>
    <property type="molecule type" value="Genomic_DNA"/>
</dbReference>
<evidence type="ECO:0000313" key="1">
    <source>
        <dbReference type="EMBL" id="KAF7721324.1"/>
    </source>
</evidence>
<dbReference type="Proteomes" id="UP000605846">
    <property type="component" value="Unassembled WGS sequence"/>
</dbReference>
<proteinExistence type="predicted"/>
<protein>
    <submittedName>
        <fullName evidence="1">Uncharacterized protein</fullName>
    </submittedName>
</protein>
<sequence>MDSHFTKERITNVIWGFMLENTYFIKFDSQNHGIIEEAYRQRKLRQNSHYITIQDSHLPAVARIYFGFAQVHLRMPGTRYHVKRRVVWKTSASRPLSSCTVNPSISLSPSGLPYIYPYLINSLNNTYDCLASVSLTAQQQLQQQQQQQHQQPSSPSQLAYEPLQGDVSDTNLLLNSVIEQCSKPMVSQNALHIPWLSKPPPTMPVHSSIFPYAK</sequence>